<dbReference type="Proteomes" id="UP000011083">
    <property type="component" value="Unassembled WGS sequence"/>
</dbReference>
<dbReference type="AlphaFoldDB" id="L8GJC2"/>
<dbReference type="SUPFAM" id="SSF58038">
    <property type="entry name" value="SNARE fusion complex"/>
    <property type="match status" value="2"/>
</dbReference>
<dbReference type="EMBL" id="KB008103">
    <property type="protein sequence ID" value="ELR12853.1"/>
    <property type="molecule type" value="Genomic_DNA"/>
</dbReference>
<protein>
    <recommendedName>
        <fullName evidence="3">t-SNARE coiled-coil homology domain-containing protein</fullName>
    </recommendedName>
</protein>
<dbReference type="KEGG" id="acan:ACA1_094100"/>
<dbReference type="GO" id="GO:0005886">
    <property type="term" value="C:plasma membrane"/>
    <property type="evidence" value="ECO:0007669"/>
    <property type="project" value="TreeGrafter"/>
</dbReference>
<accession>L8GJC2</accession>
<evidence type="ECO:0000259" key="3">
    <source>
        <dbReference type="PROSITE" id="PS50192"/>
    </source>
</evidence>
<gene>
    <name evidence="4" type="ORF">ACA1_094100</name>
</gene>
<dbReference type="RefSeq" id="XP_004334866.1">
    <property type="nucleotide sequence ID" value="XM_004334818.1"/>
</dbReference>
<dbReference type="CDD" id="cd15841">
    <property type="entry name" value="SNARE_Qc"/>
    <property type="match status" value="1"/>
</dbReference>
<feature type="region of interest" description="Disordered" evidence="2">
    <location>
        <begin position="69"/>
        <end position="118"/>
    </location>
</feature>
<evidence type="ECO:0000313" key="5">
    <source>
        <dbReference type="Proteomes" id="UP000011083"/>
    </source>
</evidence>
<dbReference type="PROSITE" id="PS50192">
    <property type="entry name" value="T_SNARE"/>
    <property type="match status" value="2"/>
</dbReference>
<evidence type="ECO:0000256" key="1">
    <source>
        <dbReference type="ARBA" id="ARBA00009480"/>
    </source>
</evidence>
<organism evidence="4 5">
    <name type="scientific">Acanthamoeba castellanii (strain ATCC 30010 / Neff)</name>
    <dbReference type="NCBI Taxonomy" id="1257118"/>
    <lineage>
        <taxon>Eukaryota</taxon>
        <taxon>Amoebozoa</taxon>
        <taxon>Discosea</taxon>
        <taxon>Longamoebia</taxon>
        <taxon>Centramoebida</taxon>
        <taxon>Acanthamoebidae</taxon>
        <taxon>Acanthamoeba</taxon>
    </lineage>
</organism>
<reference evidence="4 5" key="1">
    <citation type="journal article" date="2013" name="Genome Biol.">
        <title>Genome of Acanthamoeba castellanii highlights extensive lateral gene transfer and early evolution of tyrosine kinase signaling.</title>
        <authorList>
            <person name="Clarke M."/>
            <person name="Lohan A.J."/>
            <person name="Liu B."/>
            <person name="Lagkouvardos I."/>
            <person name="Roy S."/>
            <person name="Zafar N."/>
            <person name="Bertelli C."/>
            <person name="Schilde C."/>
            <person name="Kianianmomeni A."/>
            <person name="Burglin T.R."/>
            <person name="Frech C."/>
            <person name="Turcotte B."/>
            <person name="Kopec K.O."/>
            <person name="Synnott J.M."/>
            <person name="Choo C."/>
            <person name="Paponov I."/>
            <person name="Finkler A."/>
            <person name="Soon Heng Tan C."/>
            <person name="Hutchins A.P."/>
            <person name="Weinmeier T."/>
            <person name="Rattei T."/>
            <person name="Chu J.S."/>
            <person name="Gimenez G."/>
            <person name="Irimia M."/>
            <person name="Rigden D.J."/>
            <person name="Fitzpatrick D.A."/>
            <person name="Lorenzo-Morales J."/>
            <person name="Bateman A."/>
            <person name="Chiu C.H."/>
            <person name="Tang P."/>
            <person name="Hegemann P."/>
            <person name="Fromm H."/>
            <person name="Raoult D."/>
            <person name="Greub G."/>
            <person name="Miranda-Saavedra D."/>
            <person name="Chen N."/>
            <person name="Nash P."/>
            <person name="Ginger M.L."/>
            <person name="Horn M."/>
            <person name="Schaap P."/>
            <person name="Caler L."/>
            <person name="Loftus B."/>
        </authorList>
    </citation>
    <scope>NUCLEOTIDE SEQUENCE [LARGE SCALE GENOMIC DNA]</scope>
    <source>
        <strain evidence="4 5">Neff</strain>
    </source>
</reference>
<comment type="similarity">
    <text evidence="1">Belongs to the SNAP-25 family.</text>
</comment>
<dbReference type="Gene3D" id="1.20.5.110">
    <property type="match status" value="2"/>
</dbReference>
<sequence length="182" mass="21184">MTTATTTLEALEKQGDQLRRVQGDVDEVGEMLERGDKHMRTIKSWTGAIANKFSKTKKYEHAAKMEEMTEEQKAKRAEEEFKKSRRQKLSGRTVLHHSGCPPEVKKHKEDFSHLSEDSRTKIDQTDKALDRIDECLDHLKLMAFDMGEELDDHNRRLEILNRDVGDRTQKTSVLVHDIKRRL</sequence>
<dbReference type="InterPro" id="IPR000727">
    <property type="entry name" value="T_SNARE_dom"/>
</dbReference>
<evidence type="ECO:0000313" key="4">
    <source>
        <dbReference type="EMBL" id="ELR12853.1"/>
    </source>
</evidence>
<feature type="compositionally biased region" description="Basic and acidic residues" evidence="2">
    <location>
        <begin position="103"/>
        <end position="118"/>
    </location>
</feature>
<name>L8GJC2_ACACF</name>
<proteinExistence type="inferred from homology"/>
<dbReference type="PANTHER" id="PTHR19305:SF9">
    <property type="entry name" value="SYNAPTOSOMAL-ASSOCIATED PROTEIN 29"/>
    <property type="match status" value="1"/>
</dbReference>
<keyword evidence="5" id="KW-1185">Reference proteome</keyword>
<dbReference type="VEuPathDB" id="AmoebaDB:ACA1_094100"/>
<feature type="domain" description="T-SNARE coiled-coil homology" evidence="3">
    <location>
        <begin position="1"/>
        <end position="42"/>
    </location>
</feature>
<feature type="compositionally biased region" description="Basic and acidic residues" evidence="2">
    <location>
        <begin position="69"/>
        <end position="82"/>
    </location>
</feature>
<dbReference type="GeneID" id="14913567"/>
<evidence type="ECO:0000256" key="2">
    <source>
        <dbReference type="SAM" id="MobiDB-lite"/>
    </source>
</evidence>
<feature type="domain" description="T-SNARE coiled-coil homology" evidence="3">
    <location>
        <begin position="119"/>
        <end position="181"/>
    </location>
</feature>
<dbReference type="PANTHER" id="PTHR19305">
    <property type="entry name" value="SYNAPTOSOMAL ASSOCIATED PROTEIN"/>
    <property type="match status" value="1"/>
</dbReference>